<evidence type="ECO:0000313" key="1">
    <source>
        <dbReference type="EMBL" id="KAI4866590.1"/>
    </source>
</evidence>
<accession>A0ACB9Z4C9</accession>
<comment type="caution">
    <text evidence="1">The sequence shown here is derived from an EMBL/GenBank/DDBJ whole genome shotgun (WGS) entry which is preliminary data.</text>
</comment>
<dbReference type="Proteomes" id="UP001497700">
    <property type="component" value="Unassembled WGS sequence"/>
</dbReference>
<organism evidence="1 2">
    <name type="scientific">Hypoxylon rubiginosum</name>
    <dbReference type="NCBI Taxonomy" id="110542"/>
    <lineage>
        <taxon>Eukaryota</taxon>
        <taxon>Fungi</taxon>
        <taxon>Dikarya</taxon>
        <taxon>Ascomycota</taxon>
        <taxon>Pezizomycotina</taxon>
        <taxon>Sordariomycetes</taxon>
        <taxon>Xylariomycetidae</taxon>
        <taxon>Xylariales</taxon>
        <taxon>Hypoxylaceae</taxon>
        <taxon>Hypoxylon</taxon>
    </lineage>
</organism>
<keyword evidence="2" id="KW-1185">Reference proteome</keyword>
<proteinExistence type="predicted"/>
<reference evidence="1 2" key="1">
    <citation type="journal article" date="2022" name="New Phytol.">
        <title>Ecological generalism drives hyperdiversity of secondary metabolite gene clusters in xylarialean endophytes.</title>
        <authorList>
            <person name="Franco M.E.E."/>
            <person name="Wisecaver J.H."/>
            <person name="Arnold A.E."/>
            <person name="Ju Y.M."/>
            <person name="Slot J.C."/>
            <person name="Ahrendt S."/>
            <person name="Moore L.P."/>
            <person name="Eastman K.E."/>
            <person name="Scott K."/>
            <person name="Konkel Z."/>
            <person name="Mondo S.J."/>
            <person name="Kuo A."/>
            <person name="Hayes R.D."/>
            <person name="Haridas S."/>
            <person name="Andreopoulos B."/>
            <person name="Riley R."/>
            <person name="LaButti K."/>
            <person name="Pangilinan J."/>
            <person name="Lipzen A."/>
            <person name="Amirebrahimi M."/>
            <person name="Yan J."/>
            <person name="Adam C."/>
            <person name="Keymanesh K."/>
            <person name="Ng V."/>
            <person name="Louie K."/>
            <person name="Northen T."/>
            <person name="Drula E."/>
            <person name="Henrissat B."/>
            <person name="Hsieh H.M."/>
            <person name="Youens-Clark K."/>
            <person name="Lutzoni F."/>
            <person name="Miadlikowska J."/>
            <person name="Eastwood D.C."/>
            <person name="Hamelin R.C."/>
            <person name="Grigoriev I.V."/>
            <person name="U'Ren J.M."/>
        </authorList>
    </citation>
    <scope>NUCLEOTIDE SEQUENCE [LARGE SCALE GENOMIC DNA]</scope>
    <source>
        <strain evidence="1 2">CBS 119005</strain>
    </source>
</reference>
<name>A0ACB9Z4C9_9PEZI</name>
<protein>
    <submittedName>
        <fullName evidence="1">Ankyrin repeat-containing domain protein</fullName>
    </submittedName>
</protein>
<gene>
    <name evidence="1" type="ORF">F4820DRAFT_416564</name>
</gene>
<evidence type="ECO:0000313" key="2">
    <source>
        <dbReference type="Proteomes" id="UP001497700"/>
    </source>
</evidence>
<dbReference type="EMBL" id="MU393457">
    <property type="protein sequence ID" value="KAI4866590.1"/>
    <property type="molecule type" value="Genomic_DNA"/>
</dbReference>
<sequence length="269" mass="29633">MGGNFEKTEAEFQRAMATREFEKLQSIMEQWQTQGGSANASFMREGFNRAIDDRDAELAKILVRGGCCVEAGTMKSILKHTADTDDLNLLQAVLDGGFDTNTYLSGHLGDALLMAILYRKQPAVELLLSHNADPNRNRRMGSETALEMAAKVASPAVVELLLEHGATWKNRAALHYAAMDNRVDVAAVLLRHGQDVNAVSDDEEIPASYYERGWGTALHEAARNGHEQMIRFLLEHGIDVSLKDNHGKTAWEVAADNLDENVAQLLSAE</sequence>